<accession>A0ABR0D3Z2</accession>
<feature type="domain" description="Stress-response A/B barrel" evidence="2">
    <location>
        <begin position="8"/>
        <end position="102"/>
    </location>
</feature>
<keyword evidence="4" id="KW-1185">Reference proteome</keyword>
<proteinExistence type="predicted"/>
<dbReference type="InterPro" id="IPR011008">
    <property type="entry name" value="Dimeric_a/b-barrel"/>
</dbReference>
<reference evidence="3 4" key="1">
    <citation type="journal article" date="2023" name="bioRxiv">
        <title>Genome report: Whole genome sequence and annotation of Penstemon davidsonii.</title>
        <authorList>
            <person name="Ostevik K.L."/>
            <person name="Alabady M."/>
            <person name="Zhang M."/>
            <person name="Rausher M.D."/>
        </authorList>
    </citation>
    <scope>NUCLEOTIDE SEQUENCE [LARGE SCALE GENOMIC DNA]</scope>
    <source>
        <strain evidence="3">DNT005</strain>
        <tissue evidence="3">Whole leaf</tissue>
    </source>
</reference>
<evidence type="ECO:0000313" key="4">
    <source>
        <dbReference type="Proteomes" id="UP001291926"/>
    </source>
</evidence>
<dbReference type="PANTHER" id="PTHR33178:SF10">
    <property type="entry name" value="STRESS-RESPONSE A_B BARREL DOMAIN-CONTAINING PROTEIN"/>
    <property type="match status" value="1"/>
</dbReference>
<comment type="subunit">
    <text evidence="1">Homodimer.</text>
</comment>
<comment type="caution">
    <text evidence="3">The sequence shown here is derived from an EMBL/GenBank/DDBJ whole genome shotgun (WGS) entry which is preliminary data.</text>
</comment>
<evidence type="ECO:0000259" key="2">
    <source>
        <dbReference type="PROSITE" id="PS51502"/>
    </source>
</evidence>
<dbReference type="EMBL" id="JAYDYQ010002534">
    <property type="protein sequence ID" value="KAK4483323.1"/>
    <property type="molecule type" value="Genomic_DNA"/>
</dbReference>
<dbReference type="PANTHER" id="PTHR33178">
    <property type="match status" value="1"/>
</dbReference>
<evidence type="ECO:0000256" key="1">
    <source>
        <dbReference type="ARBA" id="ARBA00011738"/>
    </source>
</evidence>
<dbReference type="Proteomes" id="UP001291926">
    <property type="component" value="Unassembled WGS sequence"/>
</dbReference>
<dbReference type="Pfam" id="PF07876">
    <property type="entry name" value="Dabb"/>
    <property type="match status" value="1"/>
</dbReference>
<organism evidence="3 4">
    <name type="scientific">Penstemon davidsonii</name>
    <dbReference type="NCBI Taxonomy" id="160366"/>
    <lineage>
        <taxon>Eukaryota</taxon>
        <taxon>Viridiplantae</taxon>
        <taxon>Streptophyta</taxon>
        <taxon>Embryophyta</taxon>
        <taxon>Tracheophyta</taxon>
        <taxon>Spermatophyta</taxon>
        <taxon>Magnoliopsida</taxon>
        <taxon>eudicotyledons</taxon>
        <taxon>Gunneridae</taxon>
        <taxon>Pentapetalae</taxon>
        <taxon>asterids</taxon>
        <taxon>lamiids</taxon>
        <taxon>Lamiales</taxon>
        <taxon>Plantaginaceae</taxon>
        <taxon>Cheloneae</taxon>
        <taxon>Penstemon</taxon>
    </lineage>
</organism>
<evidence type="ECO:0000313" key="3">
    <source>
        <dbReference type="EMBL" id="KAK4483323.1"/>
    </source>
</evidence>
<dbReference type="InterPro" id="IPR013097">
    <property type="entry name" value="Dabb"/>
</dbReference>
<dbReference type="PROSITE" id="PS51502">
    <property type="entry name" value="S_R_A_B_BARREL"/>
    <property type="match status" value="1"/>
</dbReference>
<dbReference type="SMART" id="SM00886">
    <property type="entry name" value="Dabb"/>
    <property type="match status" value="1"/>
</dbReference>
<gene>
    <name evidence="3" type="ORF">RD792_010509</name>
</gene>
<dbReference type="InterPro" id="IPR044662">
    <property type="entry name" value="HS1/DABB1-like"/>
</dbReference>
<dbReference type="Gene3D" id="3.30.70.100">
    <property type="match status" value="1"/>
</dbReference>
<dbReference type="SUPFAM" id="SSF54909">
    <property type="entry name" value="Dimeric alpha+beta barrel"/>
    <property type="match status" value="1"/>
</dbReference>
<name>A0ABR0D3Z2_9LAMI</name>
<protein>
    <recommendedName>
        <fullName evidence="2">Stress-response A/B barrel domain-containing protein</fullName>
    </recommendedName>
</protein>
<sequence length="109" mass="12601">MEEGKGEVKHIVLAKFKDEMSETQIEESIKQYANLVNLVPSMKSFRWGKDLSIENMHQGFTHIFESTFESTEGIAEYLPHPDHVEYGNKLRSQVEKVLVVDYMPSKVQL</sequence>